<evidence type="ECO:0000256" key="1">
    <source>
        <dbReference type="ARBA" id="ARBA00004429"/>
    </source>
</evidence>
<dbReference type="EMBL" id="MFTI01000006">
    <property type="protein sequence ID" value="OGI61102.1"/>
    <property type="molecule type" value="Genomic_DNA"/>
</dbReference>
<keyword evidence="6 8" id="KW-1133">Transmembrane helix</keyword>
<name>A0A1F6UUR6_9BACT</name>
<feature type="domain" description="Type II secretion system protein GspF" evidence="9">
    <location>
        <begin position="68"/>
        <end position="190"/>
    </location>
</feature>
<dbReference type="InterPro" id="IPR003004">
    <property type="entry name" value="GspF/PilC"/>
</dbReference>
<dbReference type="FunFam" id="1.20.81.30:FF:000001">
    <property type="entry name" value="Type II secretion system protein F"/>
    <property type="match status" value="2"/>
</dbReference>
<evidence type="ECO:0000313" key="11">
    <source>
        <dbReference type="Proteomes" id="UP000177869"/>
    </source>
</evidence>
<keyword evidence="3" id="KW-1003">Cell membrane</keyword>
<evidence type="ECO:0000259" key="9">
    <source>
        <dbReference type="Pfam" id="PF00482"/>
    </source>
</evidence>
<evidence type="ECO:0000313" key="10">
    <source>
        <dbReference type="EMBL" id="OGI61102.1"/>
    </source>
</evidence>
<feature type="domain" description="Type II secretion system protein GspF" evidence="9">
    <location>
        <begin position="271"/>
        <end position="393"/>
    </location>
</feature>
<proteinExistence type="inferred from homology"/>
<dbReference type="Gene3D" id="1.20.81.30">
    <property type="entry name" value="Type II secretion system (T2SS), domain F"/>
    <property type="match status" value="2"/>
</dbReference>
<evidence type="ECO:0000256" key="2">
    <source>
        <dbReference type="ARBA" id="ARBA00005745"/>
    </source>
</evidence>
<dbReference type="PANTHER" id="PTHR30012">
    <property type="entry name" value="GENERAL SECRETION PATHWAY PROTEIN"/>
    <property type="match status" value="1"/>
</dbReference>
<comment type="caution">
    <text evidence="10">The sequence shown here is derived from an EMBL/GenBank/DDBJ whole genome shotgun (WGS) entry which is preliminary data.</text>
</comment>
<dbReference type="AlphaFoldDB" id="A0A1F6UUR6"/>
<evidence type="ECO:0000256" key="7">
    <source>
        <dbReference type="ARBA" id="ARBA00023136"/>
    </source>
</evidence>
<dbReference type="PRINTS" id="PR00812">
    <property type="entry name" value="BCTERIALGSPF"/>
</dbReference>
<dbReference type="Pfam" id="PF00482">
    <property type="entry name" value="T2SSF"/>
    <property type="match status" value="2"/>
</dbReference>
<organism evidence="10 11">
    <name type="scientific">Candidatus Nomurabacteria bacterium RIFCSPHIGHO2_01_FULL_38_19</name>
    <dbReference type="NCBI Taxonomy" id="1801732"/>
    <lineage>
        <taxon>Bacteria</taxon>
        <taxon>Candidatus Nomuraibacteriota</taxon>
    </lineage>
</organism>
<reference evidence="10 11" key="1">
    <citation type="journal article" date="2016" name="Nat. Commun.">
        <title>Thousands of microbial genomes shed light on interconnected biogeochemical processes in an aquifer system.</title>
        <authorList>
            <person name="Anantharaman K."/>
            <person name="Brown C.T."/>
            <person name="Hug L.A."/>
            <person name="Sharon I."/>
            <person name="Castelle C.J."/>
            <person name="Probst A.J."/>
            <person name="Thomas B.C."/>
            <person name="Singh A."/>
            <person name="Wilkins M.J."/>
            <person name="Karaoz U."/>
            <person name="Brodie E.L."/>
            <person name="Williams K.H."/>
            <person name="Hubbard S.S."/>
            <person name="Banfield J.F."/>
        </authorList>
    </citation>
    <scope>NUCLEOTIDE SEQUENCE [LARGE SCALE GENOMIC DNA]</scope>
</reference>
<keyword evidence="5 8" id="KW-0812">Transmembrane</keyword>
<dbReference type="InterPro" id="IPR018076">
    <property type="entry name" value="T2SS_GspF_dom"/>
</dbReference>
<sequence length="402" mass="44304">MLFKYKAIDEEGINKEGKIDAPSRDMAISGLQRRGLVIISIKDEGSKELFFQLSFLNRVSTKDIVILSRQISTLFEAQVSALKSFTMLAANTENKLLSRKLTQIGDDLQAGVSISGSLARHPELFSDFYTNMVKVGEETGKLNQIFLHLAEYLDRQYALTSKTRNALIYPAFVVVTFIVVMALMFVVVIPKLSAIILDSGQTVPFYTKVVIGVSNFFVNYGFLAVIFLTLLGVWLWRLSTTEKGKIYLDRTRLSVPVIGNLYKKLYLSRIADNLNTMLSSGVPILRTIDITSKVVGSRVYKTVLEDVADGVKAGLALSVAFEKHKEEIPGIMVQMIKVGEETGSLGSILKTLADFYKREVDDAVDTLVGLIEPIMIVVLGLGVGILLVSVLMPIYNLAGGIS</sequence>
<feature type="transmembrane region" description="Helical" evidence="8">
    <location>
        <begin position="374"/>
        <end position="395"/>
    </location>
</feature>
<feature type="transmembrane region" description="Helical" evidence="8">
    <location>
        <begin position="166"/>
        <end position="189"/>
    </location>
</feature>
<dbReference type="Proteomes" id="UP000177869">
    <property type="component" value="Unassembled WGS sequence"/>
</dbReference>
<evidence type="ECO:0000256" key="3">
    <source>
        <dbReference type="ARBA" id="ARBA00022475"/>
    </source>
</evidence>
<dbReference type="GO" id="GO:0005886">
    <property type="term" value="C:plasma membrane"/>
    <property type="evidence" value="ECO:0007669"/>
    <property type="project" value="UniProtKB-SubCell"/>
</dbReference>
<protein>
    <recommendedName>
        <fullName evidence="9">Type II secretion system protein GspF domain-containing protein</fullName>
    </recommendedName>
</protein>
<dbReference type="STRING" id="1801732.A2814_02080"/>
<feature type="transmembrane region" description="Helical" evidence="8">
    <location>
        <begin position="209"/>
        <end position="236"/>
    </location>
</feature>
<dbReference type="PANTHER" id="PTHR30012:SF0">
    <property type="entry name" value="TYPE II SECRETION SYSTEM PROTEIN F-RELATED"/>
    <property type="match status" value="1"/>
</dbReference>
<keyword evidence="7 8" id="KW-0472">Membrane</keyword>
<keyword evidence="4" id="KW-0997">Cell inner membrane</keyword>
<comment type="similarity">
    <text evidence="2">Belongs to the GSP F family.</text>
</comment>
<evidence type="ECO:0000256" key="6">
    <source>
        <dbReference type="ARBA" id="ARBA00022989"/>
    </source>
</evidence>
<gene>
    <name evidence="10" type="ORF">A2814_02080</name>
</gene>
<comment type="subcellular location">
    <subcellularLocation>
        <location evidence="1">Cell inner membrane</location>
        <topology evidence="1">Multi-pass membrane protein</topology>
    </subcellularLocation>
</comment>
<evidence type="ECO:0000256" key="4">
    <source>
        <dbReference type="ARBA" id="ARBA00022519"/>
    </source>
</evidence>
<evidence type="ECO:0000256" key="5">
    <source>
        <dbReference type="ARBA" id="ARBA00022692"/>
    </source>
</evidence>
<evidence type="ECO:0000256" key="8">
    <source>
        <dbReference type="SAM" id="Phobius"/>
    </source>
</evidence>
<dbReference type="InterPro" id="IPR042094">
    <property type="entry name" value="T2SS_GspF_sf"/>
</dbReference>
<accession>A0A1F6UUR6</accession>